<dbReference type="InterPro" id="IPR029063">
    <property type="entry name" value="SAM-dependent_MTases_sf"/>
</dbReference>
<dbReference type="SUPFAM" id="SSF53335">
    <property type="entry name" value="S-adenosyl-L-methionine-dependent methyltransferases"/>
    <property type="match status" value="1"/>
</dbReference>
<dbReference type="Pfam" id="PF06325">
    <property type="entry name" value="PrmA"/>
    <property type="match status" value="1"/>
</dbReference>
<evidence type="ECO:0000313" key="4">
    <source>
        <dbReference type="Proteomes" id="UP000663882"/>
    </source>
</evidence>
<dbReference type="EMBL" id="CAJOAX010000050">
    <property type="protein sequence ID" value="CAF3493104.1"/>
    <property type="molecule type" value="Genomic_DNA"/>
</dbReference>
<dbReference type="CDD" id="cd02440">
    <property type="entry name" value="AdoMet_MTases"/>
    <property type="match status" value="1"/>
</dbReference>
<reference evidence="1" key="1">
    <citation type="submission" date="2021-02" db="EMBL/GenBank/DDBJ databases">
        <authorList>
            <person name="Nowell W R."/>
        </authorList>
    </citation>
    <scope>NUCLEOTIDE SEQUENCE</scope>
</reference>
<proteinExistence type="predicted"/>
<gene>
    <name evidence="3" type="ORF">OTI717_LOCUS1252</name>
    <name evidence="1" type="ORF">RFH988_LOCUS2195</name>
    <name evidence="2" type="ORF">SEV965_LOCUS6588</name>
</gene>
<dbReference type="Proteomes" id="UP000663823">
    <property type="component" value="Unassembled WGS sequence"/>
</dbReference>
<dbReference type="EMBL" id="CAJNOO010000046">
    <property type="protein sequence ID" value="CAF0767803.1"/>
    <property type="molecule type" value="Genomic_DNA"/>
</dbReference>
<dbReference type="OrthoDB" id="419617at2759"/>
<dbReference type="EMBL" id="CAJNOU010000217">
    <property type="protein sequence ID" value="CAF0919880.1"/>
    <property type="molecule type" value="Genomic_DNA"/>
</dbReference>
<dbReference type="AlphaFoldDB" id="A0A813QK85"/>
<evidence type="ECO:0000313" key="1">
    <source>
        <dbReference type="EMBL" id="CAF0767803.1"/>
    </source>
</evidence>
<dbReference type="Proteomes" id="UP000663882">
    <property type="component" value="Unassembled WGS sequence"/>
</dbReference>
<protein>
    <recommendedName>
        <fullName evidence="5">Methyltransferase small domain-containing protein</fullName>
    </recommendedName>
</protein>
<evidence type="ECO:0000313" key="2">
    <source>
        <dbReference type="EMBL" id="CAF0919880.1"/>
    </source>
</evidence>
<comment type="caution">
    <text evidence="1">The sequence shown here is derived from an EMBL/GenBank/DDBJ whole genome shotgun (WGS) entry which is preliminary data.</text>
</comment>
<accession>A0A813QK85</accession>
<sequence length="237" mass="27304">MKLKELESHLSHVENFSNAKEYLEQYMTTPHLAARMIYTAQTQYDDIENHLLIDLGIGTGMLSIASCLLNADHIFGFDCDIDALNLCQSNIKEFELESNIDLIQADLRRIRLPVDLHRIIADTVIMNPPFGTKPFSSSTENQDELCLTGIDMHFLQYARQLARHSIYSLHKTSTRDYIYKKAKDWNMNMDVLAVLQFDIPKLEKKRSNRKTSTASNAPLKSIEVDFIRFEIKDNTDD</sequence>
<organism evidence="1 4">
    <name type="scientific">Rotaria sordida</name>
    <dbReference type="NCBI Taxonomy" id="392033"/>
    <lineage>
        <taxon>Eukaryota</taxon>
        <taxon>Metazoa</taxon>
        <taxon>Spiralia</taxon>
        <taxon>Gnathifera</taxon>
        <taxon>Rotifera</taxon>
        <taxon>Eurotatoria</taxon>
        <taxon>Bdelloidea</taxon>
        <taxon>Philodinida</taxon>
        <taxon>Philodinidae</taxon>
        <taxon>Rotaria</taxon>
    </lineage>
</organism>
<dbReference type="Proteomes" id="UP000663889">
    <property type="component" value="Unassembled WGS sequence"/>
</dbReference>
<dbReference type="Gene3D" id="3.40.50.150">
    <property type="entry name" value="Vaccinia Virus protein VP39"/>
    <property type="match status" value="1"/>
</dbReference>
<dbReference type="InterPro" id="IPR051720">
    <property type="entry name" value="rRNA_MeTrfase/Polyamine_Synth"/>
</dbReference>
<dbReference type="PANTHER" id="PTHR23290">
    <property type="entry name" value="RRNA N6-ADENOSINE-METHYLTRANSFERASE METTL5"/>
    <property type="match status" value="1"/>
</dbReference>
<evidence type="ECO:0008006" key="5">
    <source>
        <dbReference type="Google" id="ProtNLM"/>
    </source>
</evidence>
<evidence type="ECO:0000313" key="3">
    <source>
        <dbReference type="EMBL" id="CAF3493104.1"/>
    </source>
</evidence>
<dbReference type="PANTHER" id="PTHR23290:SF0">
    <property type="entry name" value="RRNA N6-ADENOSINE-METHYLTRANSFERASE METTL5"/>
    <property type="match status" value="1"/>
</dbReference>
<dbReference type="GO" id="GO:0008988">
    <property type="term" value="F:rRNA (adenine-N6-)-methyltransferase activity"/>
    <property type="evidence" value="ECO:0007669"/>
    <property type="project" value="TreeGrafter"/>
</dbReference>
<name>A0A813QK85_9BILA</name>